<feature type="chain" id="PRO_5016264882" evidence="1">
    <location>
        <begin position="21"/>
        <end position="199"/>
    </location>
</feature>
<dbReference type="PANTHER" id="PTHR34406">
    <property type="entry name" value="PROTEIN YCEI"/>
    <property type="match status" value="1"/>
</dbReference>
<keyword evidence="1" id="KW-0732">Signal</keyword>
<dbReference type="OrthoDB" id="116832at2"/>
<evidence type="ECO:0000259" key="2">
    <source>
        <dbReference type="SMART" id="SM00867"/>
    </source>
</evidence>
<dbReference type="InterPro" id="IPR007372">
    <property type="entry name" value="Lipid/polyisoprenoid-bd_YceI"/>
</dbReference>
<dbReference type="Gene3D" id="2.40.128.110">
    <property type="entry name" value="Lipid/polyisoprenoid-binding, YceI-like"/>
    <property type="match status" value="1"/>
</dbReference>
<dbReference type="SMART" id="SM00867">
    <property type="entry name" value="YceI"/>
    <property type="match status" value="1"/>
</dbReference>
<accession>A0A328BKG1</accession>
<evidence type="ECO:0000313" key="3">
    <source>
        <dbReference type="EMBL" id="RAK66901.1"/>
    </source>
</evidence>
<name>A0A328BKG1_9BACT</name>
<evidence type="ECO:0000313" key="4">
    <source>
        <dbReference type="Proteomes" id="UP000248553"/>
    </source>
</evidence>
<keyword evidence="4" id="KW-1185">Reference proteome</keyword>
<dbReference type="SUPFAM" id="SSF101874">
    <property type="entry name" value="YceI-like"/>
    <property type="match status" value="1"/>
</dbReference>
<dbReference type="InterPro" id="IPR036761">
    <property type="entry name" value="TTHA0802/YceI-like_sf"/>
</dbReference>
<dbReference type="Proteomes" id="UP000248553">
    <property type="component" value="Unassembled WGS sequence"/>
</dbReference>
<comment type="caution">
    <text evidence="3">The sequence shown here is derived from an EMBL/GenBank/DDBJ whole genome shotgun (WGS) entry which is preliminary data.</text>
</comment>
<dbReference type="RefSeq" id="WP_111478322.1">
    <property type="nucleotide sequence ID" value="NZ_QHKM01000003.1"/>
</dbReference>
<protein>
    <submittedName>
        <fullName evidence="3">YceI family protein</fullName>
    </submittedName>
</protein>
<dbReference type="EMBL" id="QHKM01000003">
    <property type="protein sequence ID" value="RAK66901.1"/>
    <property type="molecule type" value="Genomic_DNA"/>
</dbReference>
<dbReference type="AlphaFoldDB" id="A0A328BKG1"/>
<sequence>MKRLFSLLAAALLLAAPLSAQQRYTTRSASIDFFSDAPLEDISAKNTQVTAAIDLLSQQLAFVATMKDFAFPDGLMQAHFNENFVESEKYPRATFSGRLLGIPDGGLPTAGVVPVEVEGDLTIHGVKRRVRVPGTLEFIDKQLVAKAKFSVAPADYKIDIPSLIKEHIAKSVDITVYAVCSPQLAPPVSQQQAAPPTRP</sequence>
<dbReference type="PANTHER" id="PTHR34406:SF1">
    <property type="entry name" value="PROTEIN YCEI"/>
    <property type="match status" value="1"/>
</dbReference>
<dbReference type="Pfam" id="PF04264">
    <property type="entry name" value="YceI"/>
    <property type="match status" value="1"/>
</dbReference>
<feature type="domain" description="Lipid/polyisoprenoid-binding YceI-like" evidence="2">
    <location>
        <begin position="23"/>
        <end position="181"/>
    </location>
</feature>
<gene>
    <name evidence="3" type="ORF">DLM85_11880</name>
</gene>
<feature type="signal peptide" evidence="1">
    <location>
        <begin position="1"/>
        <end position="20"/>
    </location>
</feature>
<reference evidence="4" key="1">
    <citation type="submission" date="2018-05" db="EMBL/GenBank/DDBJ databases">
        <authorList>
            <person name="Nie L."/>
        </authorList>
    </citation>
    <scope>NUCLEOTIDE SEQUENCE [LARGE SCALE GENOMIC DNA]</scope>
    <source>
        <strain evidence="4">NL</strain>
    </source>
</reference>
<evidence type="ECO:0000256" key="1">
    <source>
        <dbReference type="SAM" id="SignalP"/>
    </source>
</evidence>
<proteinExistence type="predicted"/>
<organism evidence="3 4">
    <name type="scientific">Hymenobacter edaphi</name>
    <dbReference type="NCBI Taxonomy" id="2211146"/>
    <lineage>
        <taxon>Bacteria</taxon>
        <taxon>Pseudomonadati</taxon>
        <taxon>Bacteroidota</taxon>
        <taxon>Cytophagia</taxon>
        <taxon>Cytophagales</taxon>
        <taxon>Hymenobacteraceae</taxon>
        <taxon>Hymenobacter</taxon>
    </lineage>
</organism>